<dbReference type="Gene3D" id="1.20.1260.10">
    <property type="match status" value="1"/>
</dbReference>
<gene>
    <name evidence="2" type="ORF">NCTC1934_03806</name>
</gene>
<dbReference type="Pfam" id="PF14530">
    <property type="entry name" value="DUF4439"/>
    <property type="match status" value="1"/>
</dbReference>
<dbReference type="SUPFAM" id="SSF47240">
    <property type="entry name" value="Ferritin-like"/>
    <property type="match status" value="1"/>
</dbReference>
<dbReference type="EMBL" id="UGRY01000002">
    <property type="protein sequence ID" value="SUA79473.1"/>
    <property type="molecule type" value="Genomic_DNA"/>
</dbReference>
<dbReference type="InterPro" id="IPR012347">
    <property type="entry name" value="Ferritin-like"/>
</dbReference>
<feature type="domain" description="DUF4439" evidence="1">
    <location>
        <begin position="8"/>
        <end position="142"/>
    </location>
</feature>
<keyword evidence="3" id="KW-1185">Reference proteome</keyword>
<dbReference type="InterPro" id="IPR029447">
    <property type="entry name" value="DUF4439"/>
</dbReference>
<reference evidence="2 3" key="1">
    <citation type="submission" date="2018-06" db="EMBL/GenBank/DDBJ databases">
        <authorList>
            <consortium name="Pathogen Informatics"/>
            <person name="Doyle S."/>
        </authorList>
    </citation>
    <scope>NUCLEOTIDE SEQUENCE [LARGE SCALE GENOMIC DNA]</scope>
    <source>
        <strain evidence="2 3">NCTC1934</strain>
    </source>
</reference>
<proteinExistence type="predicted"/>
<accession>A0A378YRT8</accession>
<protein>
    <recommendedName>
        <fullName evidence="1">DUF4439 domain-containing protein</fullName>
    </recommendedName>
</protein>
<dbReference type="OrthoDB" id="5192349at2"/>
<name>A0A378YRT8_9NOCA</name>
<evidence type="ECO:0000313" key="3">
    <source>
        <dbReference type="Proteomes" id="UP000255467"/>
    </source>
</evidence>
<evidence type="ECO:0000313" key="2">
    <source>
        <dbReference type="EMBL" id="SUA79473.1"/>
    </source>
</evidence>
<dbReference type="AlphaFoldDB" id="A0A378YRT8"/>
<evidence type="ECO:0000259" key="1">
    <source>
        <dbReference type="Pfam" id="PF14530"/>
    </source>
</evidence>
<dbReference type="Proteomes" id="UP000255467">
    <property type="component" value="Unassembled WGS sequence"/>
</dbReference>
<dbReference type="CDD" id="cd00657">
    <property type="entry name" value="Ferritin_like"/>
    <property type="match status" value="1"/>
</dbReference>
<organism evidence="2 3">
    <name type="scientific">Nocardia otitidiscaviarum</name>
    <dbReference type="NCBI Taxonomy" id="1823"/>
    <lineage>
        <taxon>Bacteria</taxon>
        <taxon>Bacillati</taxon>
        <taxon>Actinomycetota</taxon>
        <taxon>Actinomycetes</taxon>
        <taxon>Mycobacteriales</taxon>
        <taxon>Nocardiaceae</taxon>
        <taxon>Nocardia</taxon>
    </lineage>
</organism>
<sequence>MTTSDQQALTAALSAEYAAVYDYGVIAAYANPERLQVVSEFTAAHRARRDATADLLKSLGAPVPAPDAAYTAPFPVDDPIPAANLAVAVESDAAAAWRSVVERAASPDLRRTGIEALTETAMRLATWQTILGTDPATVAFPGQ</sequence>
<dbReference type="STRING" id="1406858.GCA_000710895_03203"/>
<dbReference type="RefSeq" id="WP_039815997.1">
    <property type="nucleotide sequence ID" value="NZ_UGRY01000002.1"/>
</dbReference>
<dbReference type="InterPro" id="IPR009078">
    <property type="entry name" value="Ferritin-like_SF"/>
</dbReference>